<organism evidence="1 2">
    <name type="scientific">Nonomuraea marmarensis</name>
    <dbReference type="NCBI Taxonomy" id="3351344"/>
    <lineage>
        <taxon>Bacteria</taxon>
        <taxon>Bacillati</taxon>
        <taxon>Actinomycetota</taxon>
        <taxon>Actinomycetes</taxon>
        <taxon>Streptosporangiales</taxon>
        <taxon>Streptosporangiaceae</taxon>
        <taxon>Nonomuraea</taxon>
    </lineage>
</organism>
<accession>A0ABW7AMN1</accession>
<proteinExistence type="predicted"/>
<evidence type="ECO:0000313" key="2">
    <source>
        <dbReference type="Proteomes" id="UP001603978"/>
    </source>
</evidence>
<gene>
    <name evidence="1" type="ORF">ACFLIM_36125</name>
</gene>
<dbReference type="Proteomes" id="UP001603978">
    <property type="component" value="Unassembled WGS sequence"/>
</dbReference>
<dbReference type="EMBL" id="JBICRM010000029">
    <property type="protein sequence ID" value="MFG1708642.1"/>
    <property type="molecule type" value="Genomic_DNA"/>
</dbReference>
<dbReference type="RefSeq" id="WP_393172872.1">
    <property type="nucleotide sequence ID" value="NZ_JBICRM010000029.1"/>
</dbReference>
<reference evidence="1 2" key="1">
    <citation type="submission" date="2024-10" db="EMBL/GenBank/DDBJ databases">
        <authorList>
            <person name="Topkara A.R."/>
            <person name="Saygin H."/>
        </authorList>
    </citation>
    <scope>NUCLEOTIDE SEQUENCE [LARGE SCALE GENOMIC DNA]</scope>
    <source>
        <strain evidence="1 2">M3C6</strain>
    </source>
</reference>
<evidence type="ECO:0000313" key="1">
    <source>
        <dbReference type="EMBL" id="MFG1708642.1"/>
    </source>
</evidence>
<sequence length="56" mass="6158">MANTSVVEDGFPLDDLRVEELEPRLEFTAGGCWVIDGVCTFCMGSPTQGIELYCLE</sequence>
<keyword evidence="2" id="KW-1185">Reference proteome</keyword>
<comment type="caution">
    <text evidence="1">The sequence shown here is derived from an EMBL/GenBank/DDBJ whole genome shotgun (WGS) entry which is preliminary data.</text>
</comment>
<name>A0ABW7AMN1_9ACTN</name>
<protein>
    <submittedName>
        <fullName evidence="1">Uncharacterized protein</fullName>
    </submittedName>
</protein>